<comment type="catalytic activity">
    <reaction evidence="1">
        <text>ATP + protein L-histidine = ADP + protein N-phospho-L-histidine.</text>
        <dbReference type="EC" id="2.7.13.3"/>
    </reaction>
</comment>
<feature type="domain" description="Histidine kinase" evidence="15">
    <location>
        <begin position="407"/>
        <end position="579"/>
    </location>
</feature>
<keyword evidence="9 16" id="KW-0418">Kinase</keyword>
<dbReference type="Gene3D" id="1.10.1760.20">
    <property type="match status" value="1"/>
</dbReference>
<evidence type="ECO:0000256" key="12">
    <source>
        <dbReference type="ARBA" id="ARBA00023012"/>
    </source>
</evidence>
<keyword evidence="10" id="KW-0067">ATP-binding</keyword>
<dbReference type="RefSeq" id="WP_093726145.1">
    <property type="nucleotide sequence ID" value="NZ_FMZB01000002.1"/>
</dbReference>
<dbReference type="GO" id="GO:0000155">
    <property type="term" value="F:phosphorelay sensor kinase activity"/>
    <property type="evidence" value="ECO:0007669"/>
    <property type="project" value="InterPro"/>
</dbReference>
<dbReference type="Gene3D" id="3.30.450.40">
    <property type="match status" value="1"/>
</dbReference>
<dbReference type="PANTHER" id="PTHR34220">
    <property type="entry name" value="SENSOR HISTIDINE KINASE YPDA"/>
    <property type="match status" value="1"/>
</dbReference>
<dbReference type="Proteomes" id="UP000198666">
    <property type="component" value="Unassembled WGS sequence"/>
</dbReference>
<name>A0A1G6LB80_9BACI</name>
<keyword evidence="13 14" id="KW-0472">Membrane</keyword>
<keyword evidence="7 14" id="KW-0812">Transmembrane</keyword>
<evidence type="ECO:0000313" key="17">
    <source>
        <dbReference type="Proteomes" id="UP000198666"/>
    </source>
</evidence>
<feature type="transmembrane region" description="Helical" evidence="14">
    <location>
        <begin position="43"/>
        <end position="60"/>
    </location>
</feature>
<dbReference type="InterPro" id="IPR029016">
    <property type="entry name" value="GAF-like_dom_sf"/>
</dbReference>
<evidence type="ECO:0000256" key="14">
    <source>
        <dbReference type="SAM" id="Phobius"/>
    </source>
</evidence>
<proteinExistence type="predicted"/>
<evidence type="ECO:0000256" key="1">
    <source>
        <dbReference type="ARBA" id="ARBA00000085"/>
    </source>
</evidence>
<dbReference type="PROSITE" id="PS50109">
    <property type="entry name" value="HIS_KIN"/>
    <property type="match status" value="1"/>
</dbReference>
<keyword evidence="6" id="KW-0808">Transferase</keyword>
<feature type="transmembrane region" description="Helical" evidence="14">
    <location>
        <begin position="184"/>
        <end position="208"/>
    </location>
</feature>
<keyword evidence="4" id="KW-1003">Cell membrane</keyword>
<keyword evidence="17" id="KW-1185">Reference proteome</keyword>
<dbReference type="Pfam" id="PF13492">
    <property type="entry name" value="GAF_3"/>
    <property type="match status" value="1"/>
</dbReference>
<sequence length="593" mass="65754">MLSLVPLMIERVGIILITVFLFSQLKAFRRLILHNQSMKEKMLLLLIFGFFGVLSNYTSVEIHGDSRMANTWLLDIEPDSAIANTRILGVTIGGLLGGPFVGLGIGLIAGVHRLFLGGFTAEACAISTVLAGLAAGILGRRRKQRKQLTAGYAILIGVSMEIIQMALILLLATELEPAWQLVQIIGLPMIVINGIGMLLFMLIIQIILREQERMRALQTNAAFAIADRTLPYFRQGLNTDSCNKVAEIMLEWTEADAIAITDKHGVLTHVGVGSAHHVPTNGFATELTKRSLREGRVLTAKSQEEIVCSHPSCPLQAAVVLPLRVGEDTVGTLKLYFTNPNDLTRVEQELAEGLANLFSTQLELAEAEQQSKLLKDAEIKALQAQVHPHFLFNSINTISILCRTDPNQARRLLQELSRFFRSNLQGARHMLIPLEKELEHIRAYVSLEQARFPEKFTLQMEIEPGSEQTLVPPFLLQPLVENSVKHGFRDTEAYGTIMVGIKRKDQYVSITVKDNGHGMEQDKLDQAGQQTVDSVTGTGTALMNIRERLGGIYNHEAKLLITSKQDEGTTIRIQLPSNQKGEIPYDDSLYRRG</sequence>
<evidence type="ECO:0000256" key="3">
    <source>
        <dbReference type="ARBA" id="ARBA00012438"/>
    </source>
</evidence>
<keyword evidence="11 14" id="KW-1133">Transmembrane helix</keyword>
<organism evidence="16 17">
    <name type="scientific">Terribacillus halophilus</name>
    <dbReference type="NCBI Taxonomy" id="361279"/>
    <lineage>
        <taxon>Bacteria</taxon>
        <taxon>Bacillati</taxon>
        <taxon>Bacillota</taxon>
        <taxon>Bacilli</taxon>
        <taxon>Bacillales</taxon>
        <taxon>Bacillaceae</taxon>
        <taxon>Terribacillus</taxon>
    </lineage>
</organism>
<dbReference type="AlphaFoldDB" id="A0A1G6LB80"/>
<dbReference type="STRING" id="361279.SAMN05421663_102319"/>
<dbReference type="SUPFAM" id="SSF55874">
    <property type="entry name" value="ATPase domain of HSP90 chaperone/DNA topoisomerase II/histidine kinase"/>
    <property type="match status" value="1"/>
</dbReference>
<dbReference type="Gene3D" id="3.30.565.10">
    <property type="entry name" value="Histidine kinase-like ATPase, C-terminal domain"/>
    <property type="match status" value="1"/>
</dbReference>
<feature type="transmembrane region" description="Helical" evidence="14">
    <location>
        <begin position="115"/>
        <end position="138"/>
    </location>
</feature>
<evidence type="ECO:0000313" key="16">
    <source>
        <dbReference type="EMBL" id="SDC40287.1"/>
    </source>
</evidence>
<feature type="transmembrane region" description="Helical" evidence="14">
    <location>
        <begin position="150"/>
        <end position="172"/>
    </location>
</feature>
<dbReference type="SMART" id="SM00065">
    <property type="entry name" value="GAF"/>
    <property type="match status" value="1"/>
</dbReference>
<dbReference type="InterPro" id="IPR011620">
    <property type="entry name" value="Sig_transdc_His_kinase_LytS_TM"/>
</dbReference>
<dbReference type="GO" id="GO:0071555">
    <property type="term" value="P:cell wall organization"/>
    <property type="evidence" value="ECO:0007669"/>
    <property type="project" value="InterPro"/>
</dbReference>
<evidence type="ECO:0000256" key="5">
    <source>
        <dbReference type="ARBA" id="ARBA00022553"/>
    </source>
</evidence>
<dbReference type="InterPro" id="IPR036890">
    <property type="entry name" value="HATPase_C_sf"/>
</dbReference>
<keyword evidence="12" id="KW-0902">Two-component regulatory system</keyword>
<protein>
    <recommendedName>
        <fullName evidence="3">histidine kinase</fullName>
        <ecNumber evidence="3">2.7.13.3</ecNumber>
    </recommendedName>
</protein>
<evidence type="ECO:0000256" key="2">
    <source>
        <dbReference type="ARBA" id="ARBA00004651"/>
    </source>
</evidence>
<evidence type="ECO:0000256" key="8">
    <source>
        <dbReference type="ARBA" id="ARBA00022741"/>
    </source>
</evidence>
<dbReference type="InterPro" id="IPR003594">
    <property type="entry name" value="HATPase_dom"/>
</dbReference>
<dbReference type="GO" id="GO:0005524">
    <property type="term" value="F:ATP binding"/>
    <property type="evidence" value="ECO:0007669"/>
    <property type="project" value="UniProtKB-KW"/>
</dbReference>
<keyword evidence="8" id="KW-0547">Nucleotide-binding</keyword>
<dbReference type="EC" id="2.7.13.3" evidence="3"/>
<dbReference type="EMBL" id="FMZB01000002">
    <property type="protein sequence ID" value="SDC40287.1"/>
    <property type="molecule type" value="Genomic_DNA"/>
</dbReference>
<evidence type="ECO:0000256" key="11">
    <source>
        <dbReference type="ARBA" id="ARBA00022989"/>
    </source>
</evidence>
<gene>
    <name evidence="16" type="ORF">SAMN05421663_102319</name>
</gene>
<dbReference type="PANTHER" id="PTHR34220:SF7">
    <property type="entry name" value="SENSOR HISTIDINE KINASE YPDA"/>
    <property type="match status" value="1"/>
</dbReference>
<evidence type="ECO:0000256" key="4">
    <source>
        <dbReference type="ARBA" id="ARBA00022475"/>
    </source>
</evidence>
<reference evidence="17" key="1">
    <citation type="submission" date="2016-10" db="EMBL/GenBank/DDBJ databases">
        <authorList>
            <person name="Varghese N."/>
            <person name="Submissions S."/>
        </authorList>
    </citation>
    <scope>NUCLEOTIDE SEQUENCE [LARGE SCALE GENOMIC DNA]</scope>
    <source>
        <strain evidence="17">DSM 21620</strain>
    </source>
</reference>
<evidence type="ECO:0000256" key="7">
    <source>
        <dbReference type="ARBA" id="ARBA00022692"/>
    </source>
</evidence>
<dbReference type="InterPro" id="IPR005467">
    <property type="entry name" value="His_kinase_dom"/>
</dbReference>
<dbReference type="Pfam" id="PF07694">
    <property type="entry name" value="5TM-5TMR_LYT"/>
    <property type="match status" value="1"/>
</dbReference>
<dbReference type="GO" id="GO:0005886">
    <property type="term" value="C:plasma membrane"/>
    <property type="evidence" value="ECO:0007669"/>
    <property type="project" value="UniProtKB-SubCell"/>
</dbReference>
<feature type="transmembrane region" description="Helical" evidence="14">
    <location>
        <begin position="87"/>
        <end position="109"/>
    </location>
</feature>
<evidence type="ECO:0000256" key="9">
    <source>
        <dbReference type="ARBA" id="ARBA00022777"/>
    </source>
</evidence>
<dbReference type="Pfam" id="PF06580">
    <property type="entry name" value="His_kinase"/>
    <property type="match status" value="1"/>
</dbReference>
<dbReference type="InterPro" id="IPR050640">
    <property type="entry name" value="Bact_2-comp_sensor_kinase"/>
</dbReference>
<accession>A0A1G6LB80</accession>
<dbReference type="OrthoDB" id="9776552at2"/>
<comment type="subcellular location">
    <subcellularLocation>
        <location evidence="2">Cell membrane</location>
        <topology evidence="2">Multi-pass membrane protein</topology>
    </subcellularLocation>
</comment>
<evidence type="ECO:0000256" key="10">
    <source>
        <dbReference type="ARBA" id="ARBA00022840"/>
    </source>
</evidence>
<dbReference type="InterPro" id="IPR010559">
    <property type="entry name" value="Sig_transdc_His_kin_internal"/>
</dbReference>
<evidence type="ECO:0000256" key="13">
    <source>
        <dbReference type="ARBA" id="ARBA00023136"/>
    </source>
</evidence>
<dbReference type="InterPro" id="IPR003018">
    <property type="entry name" value="GAF"/>
</dbReference>
<dbReference type="SUPFAM" id="SSF55781">
    <property type="entry name" value="GAF domain-like"/>
    <property type="match status" value="1"/>
</dbReference>
<keyword evidence="5" id="KW-0597">Phosphoprotein</keyword>
<dbReference type="Pfam" id="PF02518">
    <property type="entry name" value="HATPase_c"/>
    <property type="match status" value="1"/>
</dbReference>
<evidence type="ECO:0000256" key="6">
    <source>
        <dbReference type="ARBA" id="ARBA00022679"/>
    </source>
</evidence>
<evidence type="ECO:0000259" key="15">
    <source>
        <dbReference type="PROSITE" id="PS50109"/>
    </source>
</evidence>